<sequence length="710" mass="77188">MSTDDPDAKPQAEPASKDKAGQGEDRPAAEQRETAEKEPHAANAIAEDALTNAAEFAAESRALDAASAIFGLQTNQQINFHGSVRPAAPYRSSGISAETLARVRRYFVCPGDYPDLRDRLLDANLVVVCGRPGSGRQHIATHVLDALCDGQVNHLTGGGLADLDVDELADDTGYLWTDLAELAAGAVEAAEAERLIEALRERRAHMVVILPEGARWPLELNRHRHSLDSPADLSEVLGLYLRPEIEASSVAVAELLGLPEVVEAVTSLAGAGQAAGLGTALKNVLLGRSSVTAALQEAQGAADWFAKLPHREDRAFALALAALDGLSFPTVVAGARRLDELIQQAEDPKGQSCIRTLDRPARPMLAAVDATRSPSRLATEYGEVPIYAVASNRQGFPREMLKVLWFDFPYLQEIYLGWLTELVGKSDPYVRDRAAIAVGVLAEYDFDFIRSRILHGWAASDDHRSRRAAGIALRAPALHPELTSIVWELLEKWAGPEASADPRFRMTAAVALGGSVGATHCDRALEVITRRLLDWTPGRYQYRLWNAIMRAVGDLFGDGGSAQSARVLERMTSWADVKEVGPSNVAMAATLGIIGRPPVGGYHDDSRLAPVLRAIATDPKNLERVASLWRTSFNHNQTAQLAIDALLQLARNAGTSDGEELLFRLVRALPETERERRTLRYWARQWSSDEPDLAVLRSLSDVLNATEVAR</sequence>
<organism evidence="2 3">
    <name type="scientific">Winogradskya consettensis</name>
    <dbReference type="NCBI Taxonomy" id="113560"/>
    <lineage>
        <taxon>Bacteria</taxon>
        <taxon>Bacillati</taxon>
        <taxon>Actinomycetota</taxon>
        <taxon>Actinomycetes</taxon>
        <taxon>Micromonosporales</taxon>
        <taxon>Micromonosporaceae</taxon>
        <taxon>Winogradskya</taxon>
    </lineage>
</organism>
<accession>A0A919VXC9</accession>
<evidence type="ECO:0000313" key="3">
    <source>
        <dbReference type="Proteomes" id="UP000680865"/>
    </source>
</evidence>
<evidence type="ECO:0000313" key="2">
    <source>
        <dbReference type="EMBL" id="GIM79242.1"/>
    </source>
</evidence>
<keyword evidence="3" id="KW-1185">Reference proteome</keyword>
<dbReference type="RefSeq" id="WP_213000966.1">
    <property type="nucleotide sequence ID" value="NZ_BAAATW010000017.1"/>
</dbReference>
<name>A0A919VXC9_9ACTN</name>
<comment type="caution">
    <text evidence="2">The sequence shown here is derived from an EMBL/GenBank/DDBJ whole genome shotgun (WGS) entry which is preliminary data.</text>
</comment>
<dbReference type="AlphaFoldDB" id="A0A919VXC9"/>
<reference evidence="2" key="1">
    <citation type="submission" date="2021-03" db="EMBL/GenBank/DDBJ databases">
        <title>Whole genome shotgun sequence of Actinoplanes consettensis NBRC 14913.</title>
        <authorList>
            <person name="Komaki H."/>
            <person name="Tamura T."/>
        </authorList>
    </citation>
    <scope>NUCLEOTIDE SEQUENCE</scope>
    <source>
        <strain evidence="2">NBRC 14913</strain>
    </source>
</reference>
<dbReference type="Proteomes" id="UP000680865">
    <property type="component" value="Unassembled WGS sequence"/>
</dbReference>
<feature type="region of interest" description="Disordered" evidence="1">
    <location>
        <begin position="1"/>
        <end position="40"/>
    </location>
</feature>
<gene>
    <name evidence="2" type="ORF">Aco04nite_64530</name>
</gene>
<dbReference type="EMBL" id="BOQP01000036">
    <property type="protein sequence ID" value="GIM79242.1"/>
    <property type="molecule type" value="Genomic_DNA"/>
</dbReference>
<proteinExistence type="predicted"/>
<protein>
    <submittedName>
        <fullName evidence="2">Uncharacterized protein</fullName>
    </submittedName>
</protein>
<evidence type="ECO:0000256" key="1">
    <source>
        <dbReference type="SAM" id="MobiDB-lite"/>
    </source>
</evidence>